<dbReference type="GO" id="GO:0031981">
    <property type="term" value="C:nuclear lumen"/>
    <property type="evidence" value="ECO:0007669"/>
    <property type="project" value="UniProtKB-ARBA"/>
</dbReference>
<comment type="function">
    <text evidence="17">Central component of cohesin, a complex required for chromosome cohesion during the cell cycle. The cohesin complex may form a large proteinaceous ring within which sister chromatids can be trapped. At anaphase, the complex is cleaved and dissociates from chromatin, allowing sister chromatids to segregate. Cohesion is coupled to DNA replication and is involved in DNA repair. The cohesin complex also plays an important role in spindle pole assembly during mitosis and in chromosomes movement.</text>
</comment>
<evidence type="ECO:0000256" key="8">
    <source>
        <dbReference type="ARBA" id="ARBA00022776"/>
    </source>
</evidence>
<evidence type="ECO:0000256" key="3">
    <source>
        <dbReference type="ARBA" id="ARBA00005917"/>
    </source>
</evidence>
<evidence type="ECO:0000313" key="22">
    <source>
        <dbReference type="EnsemblMetazoa" id="tetur18g02260.1"/>
    </source>
</evidence>
<dbReference type="STRING" id="32264.T1KR49"/>
<dbReference type="GO" id="GO:0051301">
    <property type="term" value="P:cell division"/>
    <property type="evidence" value="ECO:0007669"/>
    <property type="project" value="UniProtKB-KW"/>
</dbReference>
<dbReference type="SMART" id="SM00968">
    <property type="entry name" value="SMC_hinge"/>
    <property type="match status" value="1"/>
</dbReference>
<feature type="coiled-coil region" evidence="19">
    <location>
        <begin position="413"/>
        <end position="478"/>
    </location>
</feature>
<dbReference type="GO" id="GO:0051276">
    <property type="term" value="P:chromosome organization"/>
    <property type="evidence" value="ECO:0007669"/>
    <property type="project" value="InterPro"/>
</dbReference>
<evidence type="ECO:0000256" key="7">
    <source>
        <dbReference type="ARBA" id="ARBA00022763"/>
    </source>
</evidence>
<sequence>MYIKQVIIQGFRSYREQTVVEPFSKSHNVIVGRNGSGKSNFFYAIQFVLSDEFSHLRHEQRQQLLHEGTGQRIMTAYVEIIFDNSDNRLPIDDSEVALRRQIGLKKDQYYLNKKIVTRSDVMNVLESAGFSRSNPYYIVKQGKINQMATAPDSQRLKILREVAGTRIYDERKEESRTLLRETESKLEKIMDLLKYIEERLQTLEGEKEELKEYQKWDKMRRSLEYTIYNQELEDARKKLKELETRRETSSSVTEKLRENLGSFVEQIKDLSKDLREVRTKLQTAKDEKEALQHEHSTFLKEKTRLELRLKDLTDEVKGDAESKKRAETELNNLKARIAEKQNELDKIKPQYEENKKIEEECTRMLALKEQKRSELYAKQGRGSQFTSKAERDKWITRELSTLKKSISEKNTQIAKIKSDLNRDAKKKEELEAKIEELTKELENNRFSIDNQNKSFYDLKKKKDALQNERNELWRQENAMQQNANMLNEEKSKKDQMLRSMVGKTILNGRDSVARVLQLFRERGGQFEQIAKDYHGMLIENFDCAKEFYTAVEMTAGNKLFHHIVANDKVGTKILQEMNRMKLPGEVTFMPLNRLYSKELQYPETSDAIPMISRLEYDSRFSVGMKFIFGKVLICRSLEVATQLARSTNLDCITLDGDQVSHKGSLTGGYFDTRRSRLELHKTHATIKKEIVDQQDKLEEHHRRLNEVESEINQIVSDMQKAETKNTKNKDTFDKMKTDIRLLKDELAAIERSRQPRERSLVSHEASLNSMESLAESLSSELQQDLLTQLSVTDQQEVDRLNDEIAELTQKNKEAFSKRMHLEAQKNKLENLLNNNLCRRKDELEAALQEISVEDRKQKLESEESELSSITTRIDGVVVQIRSLDEEIDETTKKLKDIQTKLEKKKSEERDTIERINEDSKDLEKITSKNSLLNKKIDETMRKIRELGTLPVDAETKYANLSLKQLYKKLQQCNQELNKYSHVNKKALDQYMDFSERKEKLLERKKDLDSGHRSILELMTALEQRKYEAIQITFRQVSNFFSEVFKKLVPQGRAHLDMITSSDPGNSTEGSQGSLGSGNIPPSIDNFTGVSIRVSFTGTNAEMKDMHQLSGGQKSLVALTFIFAIQKCDPAPFYLFDEIDQALDPQHRKAVADMIHELSKDAQFITTTFRPELLERADKFYGVKFRNRVSHVELVTYEEAHDFVEDDSQYAR</sequence>
<dbReference type="HOGENOM" id="CLU_001042_5_0_1"/>
<keyword evidence="14" id="KW-0469">Meiosis</keyword>
<keyword evidence="9" id="KW-0067">ATP-binding</keyword>
<keyword evidence="12" id="KW-0234">DNA repair</keyword>
<dbReference type="InterPro" id="IPR036277">
    <property type="entry name" value="SMC_hinge_sf"/>
</dbReference>
<evidence type="ECO:0000256" key="14">
    <source>
        <dbReference type="ARBA" id="ARBA00023254"/>
    </source>
</evidence>
<dbReference type="GO" id="GO:0006281">
    <property type="term" value="P:DNA repair"/>
    <property type="evidence" value="ECO:0007669"/>
    <property type="project" value="UniProtKB-KW"/>
</dbReference>
<evidence type="ECO:0000256" key="19">
    <source>
        <dbReference type="SAM" id="Coils"/>
    </source>
</evidence>
<dbReference type="PIRSF" id="PIRSF005719">
    <property type="entry name" value="SMC"/>
    <property type="match status" value="1"/>
</dbReference>
<reference evidence="23" key="1">
    <citation type="submission" date="2011-08" db="EMBL/GenBank/DDBJ databases">
        <authorList>
            <person name="Rombauts S."/>
        </authorList>
    </citation>
    <scope>NUCLEOTIDE SEQUENCE</scope>
    <source>
        <strain evidence="23">London</strain>
    </source>
</reference>
<dbReference type="CDD" id="cd03272">
    <property type="entry name" value="ABC_SMC3_euk"/>
    <property type="match status" value="1"/>
</dbReference>
<keyword evidence="5" id="KW-0132">Cell division</keyword>
<keyword evidence="4" id="KW-0158">Chromosome</keyword>
<feature type="coiled-coil region" evidence="19">
    <location>
        <begin position="690"/>
        <end position="752"/>
    </location>
</feature>
<evidence type="ECO:0000256" key="12">
    <source>
        <dbReference type="ARBA" id="ARBA00023204"/>
    </source>
</evidence>
<evidence type="ECO:0000256" key="15">
    <source>
        <dbReference type="ARBA" id="ARBA00023306"/>
    </source>
</evidence>
<dbReference type="InterPro" id="IPR010935">
    <property type="entry name" value="SMC_hinge"/>
</dbReference>
<feature type="domain" description="SMC hinge" evidence="21">
    <location>
        <begin position="531"/>
        <end position="644"/>
    </location>
</feature>
<dbReference type="SUPFAM" id="SSF75553">
    <property type="entry name" value="Smc hinge domain"/>
    <property type="match status" value="1"/>
</dbReference>
<evidence type="ECO:0000256" key="2">
    <source>
        <dbReference type="ARBA" id="ARBA00004584"/>
    </source>
</evidence>
<dbReference type="OrthoDB" id="431497at2759"/>
<dbReference type="Pfam" id="PF06470">
    <property type="entry name" value="SMC_hinge"/>
    <property type="match status" value="1"/>
</dbReference>
<dbReference type="eggNOG" id="KOG0964">
    <property type="taxonomic scope" value="Eukaryota"/>
</dbReference>
<dbReference type="SUPFAM" id="SSF52540">
    <property type="entry name" value="P-loop containing nucleoside triphosphate hydrolases"/>
    <property type="match status" value="2"/>
</dbReference>
<evidence type="ECO:0000256" key="5">
    <source>
        <dbReference type="ARBA" id="ARBA00022618"/>
    </source>
</evidence>
<dbReference type="Gene3D" id="3.40.50.300">
    <property type="entry name" value="P-loop containing nucleotide triphosphate hydrolases"/>
    <property type="match status" value="2"/>
</dbReference>
<evidence type="ECO:0000256" key="11">
    <source>
        <dbReference type="ARBA" id="ARBA00023054"/>
    </source>
</evidence>
<feature type="compositionally biased region" description="Polar residues" evidence="20">
    <location>
        <begin position="1058"/>
        <end position="1073"/>
    </location>
</feature>
<dbReference type="GO" id="GO:0016887">
    <property type="term" value="F:ATP hydrolysis activity"/>
    <property type="evidence" value="ECO:0007669"/>
    <property type="project" value="InterPro"/>
</dbReference>
<keyword evidence="23" id="KW-1185">Reference proteome</keyword>
<protein>
    <recommendedName>
        <fullName evidence="18">Structural maintenance of chromosomes protein</fullName>
    </recommendedName>
</protein>
<dbReference type="Gene3D" id="3.30.70.1620">
    <property type="match status" value="1"/>
</dbReference>
<feature type="coiled-coil region" evidence="19">
    <location>
        <begin position="790"/>
        <end position="853"/>
    </location>
</feature>
<evidence type="ECO:0000256" key="20">
    <source>
        <dbReference type="SAM" id="MobiDB-lite"/>
    </source>
</evidence>
<evidence type="ECO:0000256" key="6">
    <source>
        <dbReference type="ARBA" id="ARBA00022741"/>
    </source>
</evidence>
<name>T1KR49_TETUR</name>
<keyword evidence="11 19" id="KW-0175">Coiled coil</keyword>
<keyword evidence="15" id="KW-0131">Cell cycle</keyword>
<evidence type="ECO:0000313" key="23">
    <source>
        <dbReference type="Proteomes" id="UP000015104"/>
    </source>
</evidence>
<dbReference type="GO" id="GO:0000775">
    <property type="term" value="C:chromosome, centromeric region"/>
    <property type="evidence" value="ECO:0007669"/>
    <property type="project" value="UniProtKB-SubCell"/>
</dbReference>
<dbReference type="EnsemblMetazoa" id="tetur18g02260.1">
    <property type="protein sequence ID" value="tetur18g02260.1"/>
    <property type="gene ID" value="tetur18g02260"/>
</dbReference>
<dbReference type="GO" id="GO:0005524">
    <property type="term" value="F:ATP binding"/>
    <property type="evidence" value="ECO:0007669"/>
    <property type="project" value="UniProtKB-KW"/>
</dbReference>
<dbReference type="Gene3D" id="1.10.287.1490">
    <property type="match status" value="1"/>
</dbReference>
<dbReference type="Proteomes" id="UP000015104">
    <property type="component" value="Unassembled WGS sequence"/>
</dbReference>
<keyword evidence="7" id="KW-0227">DNA damage</keyword>
<dbReference type="InterPro" id="IPR027417">
    <property type="entry name" value="P-loop_NTPase"/>
</dbReference>
<keyword evidence="6" id="KW-0547">Nucleotide-binding</keyword>
<evidence type="ECO:0000256" key="13">
    <source>
        <dbReference type="ARBA" id="ARBA00023242"/>
    </source>
</evidence>
<evidence type="ECO:0000256" key="10">
    <source>
        <dbReference type="ARBA" id="ARBA00022990"/>
    </source>
</evidence>
<evidence type="ECO:0000256" key="18">
    <source>
        <dbReference type="PIRNR" id="PIRNR005719"/>
    </source>
</evidence>
<accession>T1KR49</accession>
<dbReference type="KEGG" id="tut:107366522"/>
<feature type="coiled-coil region" evidence="19">
    <location>
        <begin position="880"/>
        <end position="1003"/>
    </location>
</feature>
<dbReference type="GO" id="GO:0051321">
    <property type="term" value="P:meiotic cell cycle"/>
    <property type="evidence" value="ECO:0007669"/>
    <property type="project" value="UniProtKB-KW"/>
</dbReference>
<dbReference type="FunFam" id="1.20.1060.20:FF:000002">
    <property type="entry name" value="Structural maintenance of chromosomes 3"/>
    <property type="match status" value="1"/>
</dbReference>
<dbReference type="EMBL" id="CAEY01000384">
    <property type="status" value="NOT_ANNOTATED_CDS"/>
    <property type="molecule type" value="Genomic_DNA"/>
</dbReference>
<keyword evidence="16" id="KW-0137">Centromere</keyword>
<feature type="region of interest" description="Disordered" evidence="20">
    <location>
        <begin position="1056"/>
        <end position="1079"/>
    </location>
</feature>
<proteinExistence type="inferred from homology"/>
<evidence type="ECO:0000259" key="21">
    <source>
        <dbReference type="SMART" id="SM00968"/>
    </source>
</evidence>
<feature type="coiled-coil region" evidence="19">
    <location>
        <begin position="179"/>
        <end position="374"/>
    </location>
</feature>
<organism evidence="22 23">
    <name type="scientific">Tetranychus urticae</name>
    <name type="common">Two-spotted spider mite</name>
    <dbReference type="NCBI Taxonomy" id="32264"/>
    <lineage>
        <taxon>Eukaryota</taxon>
        <taxon>Metazoa</taxon>
        <taxon>Ecdysozoa</taxon>
        <taxon>Arthropoda</taxon>
        <taxon>Chelicerata</taxon>
        <taxon>Arachnida</taxon>
        <taxon>Acari</taxon>
        <taxon>Acariformes</taxon>
        <taxon>Trombidiformes</taxon>
        <taxon>Prostigmata</taxon>
        <taxon>Eleutherengona</taxon>
        <taxon>Raphignathae</taxon>
        <taxon>Tetranychoidea</taxon>
        <taxon>Tetranychidae</taxon>
        <taxon>Tetranychus</taxon>
    </lineage>
</organism>
<dbReference type="InterPro" id="IPR003395">
    <property type="entry name" value="RecF/RecN/SMC_N"/>
</dbReference>
<evidence type="ECO:0000256" key="17">
    <source>
        <dbReference type="ARBA" id="ARBA00034085"/>
    </source>
</evidence>
<dbReference type="InterPro" id="IPR024704">
    <property type="entry name" value="SMC"/>
</dbReference>
<keyword evidence="10" id="KW-0007">Acetylation</keyword>
<dbReference type="OMA" id="GQKTVCA"/>
<keyword evidence="8" id="KW-0498">Mitosis</keyword>
<dbReference type="InterPro" id="IPR041741">
    <property type="entry name" value="SMC3_ABC_euk"/>
</dbReference>
<evidence type="ECO:0000256" key="1">
    <source>
        <dbReference type="ARBA" id="ARBA00004123"/>
    </source>
</evidence>
<dbReference type="FunFam" id="3.40.50.300:FF:000424">
    <property type="entry name" value="Structural maintenance of chromosomes 3"/>
    <property type="match status" value="1"/>
</dbReference>
<dbReference type="Gene3D" id="1.20.1060.20">
    <property type="match status" value="1"/>
</dbReference>
<comment type="similarity">
    <text evidence="3">Belongs to the SMC family. SMC3 subfamily.</text>
</comment>
<dbReference type="FunFam" id="3.30.70.1620:FF:000002">
    <property type="entry name" value="Structural maintenance of chromosomes 3"/>
    <property type="match status" value="1"/>
</dbReference>
<dbReference type="Pfam" id="PF02463">
    <property type="entry name" value="SMC_N"/>
    <property type="match status" value="1"/>
</dbReference>
<gene>
    <name evidence="22" type="primary">107366522</name>
</gene>
<dbReference type="AlphaFoldDB" id="T1KR49"/>
<dbReference type="PANTHER" id="PTHR43977">
    <property type="entry name" value="STRUCTURAL MAINTENANCE OF CHROMOSOMES PROTEIN 3"/>
    <property type="match status" value="1"/>
</dbReference>
<evidence type="ECO:0000256" key="9">
    <source>
        <dbReference type="ARBA" id="ARBA00022840"/>
    </source>
</evidence>
<dbReference type="FunFam" id="3.40.50.300:FF:000370">
    <property type="entry name" value="Structural maintenance of chromosomes 3"/>
    <property type="match status" value="1"/>
</dbReference>
<keyword evidence="13 18" id="KW-0539">Nucleus</keyword>
<comment type="subcellular location">
    <subcellularLocation>
        <location evidence="2">Chromosome</location>
        <location evidence="2">Centromere</location>
    </subcellularLocation>
    <subcellularLocation>
        <location evidence="1 18">Nucleus</location>
    </subcellularLocation>
</comment>
<reference evidence="22" key="2">
    <citation type="submission" date="2015-06" db="UniProtKB">
        <authorList>
            <consortium name="EnsemblMetazoa"/>
        </authorList>
    </citation>
    <scope>IDENTIFICATION</scope>
</reference>
<evidence type="ECO:0000256" key="16">
    <source>
        <dbReference type="ARBA" id="ARBA00023328"/>
    </source>
</evidence>
<evidence type="ECO:0000256" key="4">
    <source>
        <dbReference type="ARBA" id="ARBA00022454"/>
    </source>
</evidence>